<name>L1I510_GUITC</name>
<dbReference type="PaxDb" id="55529-EKX31348"/>
<dbReference type="Proteomes" id="UP000011087">
    <property type="component" value="Unassembled WGS sequence"/>
</dbReference>
<protein>
    <submittedName>
        <fullName evidence="2 3">Uncharacterized protein</fullName>
    </submittedName>
</protein>
<dbReference type="GeneID" id="17288072"/>
<dbReference type="KEGG" id="gtt:GUITHDRAFT_166904"/>
<feature type="compositionally biased region" description="Polar residues" evidence="1">
    <location>
        <begin position="217"/>
        <end position="240"/>
    </location>
</feature>
<sequence length="357" mass="39562">MLSKSNKHVRIATADSINSYLQDLLLANQKQGKNVAKLSTTIKKLQGVLTEIDRVEIPELDEEEKSVPMQLKLQRSSKVLPSQQSIRLSVSSLLQHVKSPAKVSHSRRIASELLAIVDAHPEARDLIAEKLSSYQQRLQLRAQQKLTDADSTHFPPTRTISTTSCRVSSTSWTVSRSPSWTQGMRTRRRGRRSGRRCCCPSNSPTASTRPAPGRTGSLWTRTSGRSIRSMTSATTESPTRTKIAWPPPPPPSSMASQKSERTGTSTTPMASKEAPTLRFLSLLPTLLTPRTEASLTDFTSEWERRRAAASTRARSSAAWSTATAARRFLSLPPPSREENLSDRPSRPSRQPSSRELK</sequence>
<evidence type="ECO:0000256" key="1">
    <source>
        <dbReference type="SAM" id="MobiDB-lite"/>
    </source>
</evidence>
<feature type="compositionally biased region" description="Low complexity" evidence="1">
    <location>
        <begin position="309"/>
        <end position="327"/>
    </location>
</feature>
<feature type="compositionally biased region" description="Polar residues" evidence="1">
    <location>
        <begin position="253"/>
        <end position="269"/>
    </location>
</feature>
<dbReference type="RefSeq" id="XP_005818328.1">
    <property type="nucleotide sequence ID" value="XM_005818271.1"/>
</dbReference>
<reference evidence="4" key="2">
    <citation type="submission" date="2012-11" db="EMBL/GenBank/DDBJ databases">
        <authorList>
            <person name="Kuo A."/>
            <person name="Curtis B.A."/>
            <person name="Tanifuji G."/>
            <person name="Burki F."/>
            <person name="Gruber A."/>
            <person name="Irimia M."/>
            <person name="Maruyama S."/>
            <person name="Arias M.C."/>
            <person name="Ball S.G."/>
            <person name="Gile G.H."/>
            <person name="Hirakawa Y."/>
            <person name="Hopkins J.F."/>
            <person name="Rensing S.A."/>
            <person name="Schmutz J."/>
            <person name="Symeonidi A."/>
            <person name="Elias M."/>
            <person name="Eveleigh R.J."/>
            <person name="Herman E.K."/>
            <person name="Klute M.J."/>
            <person name="Nakayama T."/>
            <person name="Obornik M."/>
            <person name="Reyes-Prieto A."/>
            <person name="Armbrust E.V."/>
            <person name="Aves S.J."/>
            <person name="Beiko R.G."/>
            <person name="Coutinho P."/>
            <person name="Dacks J.B."/>
            <person name="Durnford D.G."/>
            <person name="Fast N.M."/>
            <person name="Green B.R."/>
            <person name="Grisdale C."/>
            <person name="Hempe F."/>
            <person name="Henrissat B."/>
            <person name="Hoppner M.P."/>
            <person name="Ishida K.-I."/>
            <person name="Kim E."/>
            <person name="Koreny L."/>
            <person name="Kroth P.G."/>
            <person name="Liu Y."/>
            <person name="Malik S.-B."/>
            <person name="Maier U.G."/>
            <person name="McRose D."/>
            <person name="Mock T."/>
            <person name="Neilson J.A."/>
            <person name="Onodera N.T."/>
            <person name="Poole A.M."/>
            <person name="Pritham E.J."/>
            <person name="Richards T.A."/>
            <person name="Rocap G."/>
            <person name="Roy S.W."/>
            <person name="Sarai C."/>
            <person name="Schaack S."/>
            <person name="Shirato S."/>
            <person name="Slamovits C.H."/>
            <person name="Spencer D.F."/>
            <person name="Suzuki S."/>
            <person name="Worden A.Z."/>
            <person name="Zauner S."/>
            <person name="Barry K."/>
            <person name="Bell C."/>
            <person name="Bharti A.K."/>
            <person name="Crow J.A."/>
            <person name="Grimwood J."/>
            <person name="Kramer R."/>
            <person name="Lindquist E."/>
            <person name="Lucas S."/>
            <person name="Salamov A."/>
            <person name="McFadden G.I."/>
            <person name="Lane C.E."/>
            <person name="Keeling P.J."/>
            <person name="Gray M.W."/>
            <person name="Grigoriev I.V."/>
            <person name="Archibald J.M."/>
        </authorList>
    </citation>
    <scope>NUCLEOTIDE SEQUENCE</scope>
    <source>
        <strain evidence="4">CCMP2712</strain>
    </source>
</reference>
<dbReference type="HOGENOM" id="CLU_777179_0_0_1"/>
<feature type="compositionally biased region" description="Basic and acidic residues" evidence="1">
    <location>
        <begin position="335"/>
        <end position="345"/>
    </location>
</feature>
<dbReference type="EnsemblProtists" id="EKX31348">
    <property type="protein sequence ID" value="EKX31348"/>
    <property type="gene ID" value="GUITHDRAFT_166904"/>
</dbReference>
<proteinExistence type="predicted"/>
<evidence type="ECO:0000313" key="4">
    <source>
        <dbReference type="Proteomes" id="UP000011087"/>
    </source>
</evidence>
<evidence type="ECO:0000313" key="2">
    <source>
        <dbReference type="EMBL" id="EKX31348.1"/>
    </source>
</evidence>
<reference evidence="3" key="3">
    <citation type="submission" date="2016-03" db="UniProtKB">
        <authorList>
            <consortium name="EnsemblProtists"/>
        </authorList>
    </citation>
    <scope>IDENTIFICATION</scope>
</reference>
<dbReference type="EMBL" id="JH993296">
    <property type="protein sequence ID" value="EKX31348.1"/>
    <property type="molecule type" value="Genomic_DNA"/>
</dbReference>
<dbReference type="AlphaFoldDB" id="L1I510"/>
<organism evidence="2">
    <name type="scientific">Guillardia theta (strain CCMP2712)</name>
    <name type="common">Cryptophyte</name>
    <dbReference type="NCBI Taxonomy" id="905079"/>
    <lineage>
        <taxon>Eukaryota</taxon>
        <taxon>Cryptophyceae</taxon>
        <taxon>Pyrenomonadales</taxon>
        <taxon>Geminigeraceae</taxon>
        <taxon>Guillardia</taxon>
    </lineage>
</organism>
<keyword evidence="4" id="KW-1185">Reference proteome</keyword>
<feature type="region of interest" description="Disordered" evidence="1">
    <location>
        <begin position="174"/>
        <end position="276"/>
    </location>
</feature>
<accession>L1I510</accession>
<feature type="region of interest" description="Disordered" evidence="1">
    <location>
        <begin position="309"/>
        <end position="357"/>
    </location>
</feature>
<evidence type="ECO:0000313" key="3">
    <source>
        <dbReference type="EnsemblProtists" id="EKX31348"/>
    </source>
</evidence>
<gene>
    <name evidence="2" type="ORF">GUITHDRAFT_166904</name>
</gene>
<reference evidence="2 4" key="1">
    <citation type="journal article" date="2012" name="Nature">
        <title>Algal genomes reveal evolutionary mosaicism and the fate of nucleomorphs.</title>
        <authorList>
            <consortium name="DOE Joint Genome Institute"/>
            <person name="Curtis B.A."/>
            <person name="Tanifuji G."/>
            <person name="Burki F."/>
            <person name="Gruber A."/>
            <person name="Irimia M."/>
            <person name="Maruyama S."/>
            <person name="Arias M.C."/>
            <person name="Ball S.G."/>
            <person name="Gile G.H."/>
            <person name="Hirakawa Y."/>
            <person name="Hopkins J.F."/>
            <person name="Kuo A."/>
            <person name="Rensing S.A."/>
            <person name="Schmutz J."/>
            <person name="Symeonidi A."/>
            <person name="Elias M."/>
            <person name="Eveleigh R.J."/>
            <person name="Herman E.K."/>
            <person name="Klute M.J."/>
            <person name="Nakayama T."/>
            <person name="Obornik M."/>
            <person name="Reyes-Prieto A."/>
            <person name="Armbrust E.V."/>
            <person name="Aves S.J."/>
            <person name="Beiko R.G."/>
            <person name="Coutinho P."/>
            <person name="Dacks J.B."/>
            <person name="Durnford D.G."/>
            <person name="Fast N.M."/>
            <person name="Green B.R."/>
            <person name="Grisdale C.J."/>
            <person name="Hempel F."/>
            <person name="Henrissat B."/>
            <person name="Hoppner M.P."/>
            <person name="Ishida K."/>
            <person name="Kim E."/>
            <person name="Koreny L."/>
            <person name="Kroth P.G."/>
            <person name="Liu Y."/>
            <person name="Malik S.B."/>
            <person name="Maier U.G."/>
            <person name="McRose D."/>
            <person name="Mock T."/>
            <person name="Neilson J.A."/>
            <person name="Onodera N.T."/>
            <person name="Poole A.M."/>
            <person name="Pritham E.J."/>
            <person name="Richards T.A."/>
            <person name="Rocap G."/>
            <person name="Roy S.W."/>
            <person name="Sarai C."/>
            <person name="Schaack S."/>
            <person name="Shirato S."/>
            <person name="Slamovits C.H."/>
            <person name="Spencer D.F."/>
            <person name="Suzuki S."/>
            <person name="Worden A.Z."/>
            <person name="Zauner S."/>
            <person name="Barry K."/>
            <person name="Bell C."/>
            <person name="Bharti A.K."/>
            <person name="Crow J.A."/>
            <person name="Grimwood J."/>
            <person name="Kramer R."/>
            <person name="Lindquist E."/>
            <person name="Lucas S."/>
            <person name="Salamov A."/>
            <person name="McFadden G.I."/>
            <person name="Lane C.E."/>
            <person name="Keeling P.J."/>
            <person name="Gray M.W."/>
            <person name="Grigoriev I.V."/>
            <person name="Archibald J.M."/>
        </authorList>
    </citation>
    <scope>NUCLEOTIDE SEQUENCE</scope>
    <source>
        <strain evidence="2 4">CCMP2712</strain>
    </source>
</reference>
<feature type="compositionally biased region" description="Basic residues" evidence="1">
    <location>
        <begin position="185"/>
        <end position="195"/>
    </location>
</feature>
<feature type="compositionally biased region" description="Low complexity" evidence="1">
    <location>
        <begin position="174"/>
        <end position="184"/>
    </location>
</feature>